<evidence type="ECO:0000313" key="2">
    <source>
        <dbReference type="EMBL" id="AJG74007.1"/>
    </source>
</evidence>
<feature type="transmembrane region" description="Helical" evidence="1">
    <location>
        <begin position="7"/>
        <end position="25"/>
    </location>
</feature>
<evidence type="ECO:0000313" key="4">
    <source>
        <dbReference type="Proteomes" id="UP000031876"/>
    </source>
</evidence>
<evidence type="ECO:0000313" key="3">
    <source>
        <dbReference type="EMBL" id="QKH22801.1"/>
    </source>
</evidence>
<dbReference type="AlphaFoldDB" id="A0A0B5NKT8"/>
<gene>
    <name evidence="2" type="ORF">BF38_5748</name>
    <name evidence="3" type="ORF">FOC89_02115</name>
</gene>
<dbReference type="Proteomes" id="UP000501107">
    <property type="component" value="Plasmid unnamed3"/>
</dbReference>
<geneLocation type="plasmid" evidence="2 4">
    <name>2</name>
</geneLocation>
<feature type="transmembrane region" description="Helical" evidence="1">
    <location>
        <begin position="31"/>
        <end position="49"/>
    </location>
</feature>
<dbReference type="EMBL" id="CP053979">
    <property type="protein sequence ID" value="QKH22801.1"/>
    <property type="molecule type" value="Genomic_DNA"/>
</dbReference>
<keyword evidence="3" id="KW-0614">Plasmid</keyword>
<organism evidence="3 5">
    <name type="scientific">Bacillus thuringiensis</name>
    <dbReference type="NCBI Taxonomy" id="1428"/>
    <lineage>
        <taxon>Bacteria</taxon>
        <taxon>Bacillati</taxon>
        <taxon>Bacillota</taxon>
        <taxon>Bacilli</taxon>
        <taxon>Bacillales</taxon>
        <taxon>Bacillaceae</taxon>
        <taxon>Bacillus</taxon>
        <taxon>Bacillus cereus group</taxon>
    </lineage>
</organism>
<proteinExistence type="predicted"/>
<keyword evidence="1" id="KW-0812">Transmembrane</keyword>
<dbReference type="EMBL" id="CP009334">
    <property type="protein sequence ID" value="AJG74007.1"/>
    <property type="molecule type" value="Genomic_DNA"/>
</dbReference>
<keyword evidence="1" id="KW-1133">Transmembrane helix</keyword>
<sequence>MNERGKLACLITGVFALGHIFSYWLIGSLNIISFILSLLGGVAGFWVLARLEGVI</sequence>
<geneLocation type="plasmid" evidence="3 5">
    <name>unnamed3</name>
</geneLocation>
<name>A0A0B5NKT8_BACTU</name>
<dbReference type="KEGG" id="btw:BF38_5748"/>
<dbReference type="Proteomes" id="UP000031876">
    <property type="component" value="Plasmid 2"/>
</dbReference>
<evidence type="ECO:0000313" key="5">
    <source>
        <dbReference type="Proteomes" id="UP000501107"/>
    </source>
</evidence>
<keyword evidence="1" id="KW-0472">Membrane</keyword>
<evidence type="ECO:0000256" key="1">
    <source>
        <dbReference type="SAM" id="Phobius"/>
    </source>
</evidence>
<protein>
    <submittedName>
        <fullName evidence="2">Membrane protein</fullName>
    </submittedName>
</protein>
<accession>A0A0B5NKT8</accession>
<dbReference type="RefSeq" id="WP_001005715.1">
    <property type="nucleotide sequence ID" value="NZ_CP009334.1"/>
</dbReference>
<reference evidence="3 5" key="2">
    <citation type="submission" date="2020-05" db="EMBL/GenBank/DDBJ databases">
        <title>FDA dAtabase for Regulatory Grade micrObial Sequences (FDA-ARGOS): Supporting development and validation of Infectious Disease Dx tests.</title>
        <authorList>
            <person name="Nelson B."/>
            <person name="Plummer A."/>
            <person name="Tallon L."/>
            <person name="Sadzewicz L."/>
            <person name="Zhao X."/>
            <person name="Vavikolanu K."/>
            <person name="Mehta A."/>
            <person name="Aluvathingal J."/>
            <person name="Nadendla S."/>
            <person name="Myers T."/>
            <person name="Yan Y."/>
            <person name="Sichtig H."/>
        </authorList>
    </citation>
    <scope>NUCLEOTIDE SEQUENCE [LARGE SCALE GENOMIC DNA]</scope>
    <source>
        <strain evidence="3 5">FDAARGOS_795</strain>
        <plasmid evidence="3 5">unnamed3</plasmid>
    </source>
</reference>
<reference evidence="2 4" key="1">
    <citation type="journal article" date="2015" name="Genome Announc.">
        <title>Complete genome sequences for 35 biothreat assay-relevant bacillus species.</title>
        <authorList>
            <person name="Johnson S.L."/>
            <person name="Daligault H.E."/>
            <person name="Davenport K.W."/>
            <person name="Jaissle J."/>
            <person name="Frey K.G."/>
            <person name="Ladner J.T."/>
            <person name="Broomall S.M."/>
            <person name="Bishop-Lilly K.A."/>
            <person name="Bruce D.C."/>
            <person name="Gibbons H.S."/>
            <person name="Coyne S.R."/>
            <person name="Lo C.C."/>
            <person name="Meincke L."/>
            <person name="Munk A.C."/>
            <person name="Koroleva G.I."/>
            <person name="Rosenzweig C.N."/>
            <person name="Palacios G.F."/>
            <person name="Redden C.L."/>
            <person name="Minogue T.D."/>
            <person name="Chain P.S."/>
        </authorList>
    </citation>
    <scope>NUCLEOTIDE SEQUENCE [LARGE SCALE GENOMIC DNA]</scope>
    <source>
        <strain evidence="2 4">HD1011</strain>
        <plasmid evidence="2 4">2</plasmid>
    </source>
</reference>